<name>A0A6N7R279_9BACI</name>
<dbReference type="Proteomes" id="UP000435187">
    <property type="component" value="Unassembled WGS sequence"/>
</dbReference>
<evidence type="ECO:0000256" key="7">
    <source>
        <dbReference type="ARBA" id="ARBA00023288"/>
    </source>
</evidence>
<dbReference type="RefSeq" id="WP_153836284.1">
    <property type="nucleotide sequence ID" value="NZ_JBHUMW010000088.1"/>
</dbReference>
<evidence type="ECO:0000256" key="2">
    <source>
        <dbReference type="ARBA" id="ARBA00007886"/>
    </source>
</evidence>
<keyword evidence="6" id="KW-0564">Palmitate</keyword>
<keyword evidence="11" id="KW-1185">Reference proteome</keyword>
<feature type="domain" description="Spore germination protein N-terminal" evidence="9">
    <location>
        <begin position="21"/>
        <end position="194"/>
    </location>
</feature>
<reference evidence="10 11" key="1">
    <citation type="submission" date="2019-10" db="EMBL/GenBank/DDBJ databases">
        <title>Gracilibacillus salitolerans sp. nov., a moderate halophile isolated from a saline soil in northwest China.</title>
        <authorList>
            <person name="Gan L."/>
        </authorList>
    </citation>
    <scope>NUCLEOTIDE SEQUENCE [LARGE SCALE GENOMIC DNA]</scope>
    <source>
        <strain evidence="10 11">TP2-8</strain>
    </source>
</reference>
<evidence type="ECO:0000256" key="1">
    <source>
        <dbReference type="ARBA" id="ARBA00004635"/>
    </source>
</evidence>
<protein>
    <submittedName>
        <fullName evidence="10">Ger(X)C family spore germination protein</fullName>
    </submittedName>
</protein>
<evidence type="ECO:0000313" key="10">
    <source>
        <dbReference type="EMBL" id="MRI67735.1"/>
    </source>
</evidence>
<comment type="subcellular location">
    <subcellularLocation>
        <location evidence="1">Membrane</location>
        <topology evidence="1">Lipid-anchor</topology>
    </subcellularLocation>
</comment>
<keyword evidence="3" id="KW-0309">Germination</keyword>
<dbReference type="NCBIfam" id="TIGR02887">
    <property type="entry name" value="spore_ger_x_C"/>
    <property type="match status" value="1"/>
</dbReference>
<dbReference type="EMBL" id="WJEE01000039">
    <property type="protein sequence ID" value="MRI67735.1"/>
    <property type="molecule type" value="Genomic_DNA"/>
</dbReference>
<sequence length="416" mass="48055">MRYSILFIIISFLILLVGCYDRIELEKQSYVIVIGIDKTDKRGVYEFTYKIANPEVGSASVPNTPDEPAAEIVTVQGVDILSATYTANSIVSKRITLDQTKVIVASEELARSEDFMGVIQSTSRSPQIRRDVQLVVTKEKAVEFLNNNDPLVETRPHKYYQFMLTRAIETGIIPEATMHRFFQITEGDADLFLGIYATTENDKKEQHNEGIEDKYKAGEIPQLGGSPTQFMGSAVFKEGQMIDTIDGEETRLVHMLDKTLRMEEYIATIPDPILPEFFVSYNYSQKKEPIINIDYYPNKPTEINVHVKFQAEIIAVPSLIPYTQNLEYRKKLEEEIVKRLEDKTEAFIKKTQTEYRSDPFYWSLNIRKHFKDIKEYEKADWHKNIYPNAKINVTYELDTLEFGKMIDDSDLNEVRD</sequence>
<organism evidence="10 11">
    <name type="scientific">Gracilibacillus thailandensis</name>
    <dbReference type="NCBI Taxonomy" id="563735"/>
    <lineage>
        <taxon>Bacteria</taxon>
        <taxon>Bacillati</taxon>
        <taxon>Bacillota</taxon>
        <taxon>Bacilli</taxon>
        <taxon>Bacillales</taxon>
        <taxon>Bacillaceae</taxon>
        <taxon>Gracilibacillus</taxon>
    </lineage>
</organism>
<comment type="caution">
    <text evidence="10">The sequence shown here is derived from an EMBL/GenBank/DDBJ whole genome shotgun (WGS) entry which is preliminary data.</text>
</comment>
<dbReference type="PROSITE" id="PS51257">
    <property type="entry name" value="PROKAR_LIPOPROTEIN"/>
    <property type="match status" value="1"/>
</dbReference>
<comment type="similarity">
    <text evidence="2">Belongs to the GerABKC lipoprotein family.</text>
</comment>
<dbReference type="PANTHER" id="PTHR35789:SF1">
    <property type="entry name" value="SPORE GERMINATION PROTEIN B3"/>
    <property type="match status" value="1"/>
</dbReference>
<keyword evidence="7" id="KW-0449">Lipoprotein</keyword>
<dbReference type="InterPro" id="IPR046953">
    <property type="entry name" value="Spore_GerAC-like_C"/>
</dbReference>
<evidence type="ECO:0000256" key="3">
    <source>
        <dbReference type="ARBA" id="ARBA00022544"/>
    </source>
</evidence>
<gene>
    <name evidence="10" type="ORF">GH885_15555</name>
</gene>
<dbReference type="Gene3D" id="3.30.300.210">
    <property type="entry name" value="Nutrient germinant receptor protein C, domain 3"/>
    <property type="match status" value="1"/>
</dbReference>
<dbReference type="AlphaFoldDB" id="A0A6N7R279"/>
<dbReference type="GO" id="GO:0009847">
    <property type="term" value="P:spore germination"/>
    <property type="evidence" value="ECO:0007669"/>
    <property type="project" value="InterPro"/>
</dbReference>
<dbReference type="Pfam" id="PF05504">
    <property type="entry name" value="Spore_GerAC"/>
    <property type="match status" value="1"/>
</dbReference>
<accession>A0A6N7R279</accession>
<dbReference type="InterPro" id="IPR057336">
    <property type="entry name" value="GerAC_N"/>
</dbReference>
<feature type="domain" description="Spore germination GerAC-like C-terminal" evidence="8">
    <location>
        <begin position="231"/>
        <end position="400"/>
    </location>
</feature>
<dbReference type="InterPro" id="IPR038501">
    <property type="entry name" value="Spore_GerAC_C_sf"/>
</dbReference>
<dbReference type="GO" id="GO:0016020">
    <property type="term" value="C:membrane"/>
    <property type="evidence" value="ECO:0007669"/>
    <property type="project" value="UniProtKB-SubCell"/>
</dbReference>
<dbReference type="Pfam" id="PF25198">
    <property type="entry name" value="Spore_GerAC_N"/>
    <property type="match status" value="1"/>
</dbReference>
<evidence type="ECO:0000256" key="6">
    <source>
        <dbReference type="ARBA" id="ARBA00023139"/>
    </source>
</evidence>
<evidence type="ECO:0000256" key="5">
    <source>
        <dbReference type="ARBA" id="ARBA00023136"/>
    </source>
</evidence>
<evidence type="ECO:0000256" key="4">
    <source>
        <dbReference type="ARBA" id="ARBA00022729"/>
    </source>
</evidence>
<evidence type="ECO:0000259" key="8">
    <source>
        <dbReference type="Pfam" id="PF05504"/>
    </source>
</evidence>
<keyword evidence="5" id="KW-0472">Membrane</keyword>
<proteinExistence type="inferred from homology"/>
<dbReference type="PANTHER" id="PTHR35789">
    <property type="entry name" value="SPORE GERMINATION PROTEIN B3"/>
    <property type="match status" value="1"/>
</dbReference>
<keyword evidence="4" id="KW-0732">Signal</keyword>
<dbReference type="InterPro" id="IPR008844">
    <property type="entry name" value="Spore_GerAC-like"/>
</dbReference>
<evidence type="ECO:0000313" key="11">
    <source>
        <dbReference type="Proteomes" id="UP000435187"/>
    </source>
</evidence>
<evidence type="ECO:0000259" key="9">
    <source>
        <dbReference type="Pfam" id="PF25198"/>
    </source>
</evidence>